<evidence type="ECO:0000313" key="1">
    <source>
        <dbReference type="EMBL" id="KAF2130076.1"/>
    </source>
</evidence>
<reference evidence="1" key="1">
    <citation type="journal article" date="2020" name="Stud. Mycol.">
        <title>101 Dothideomycetes genomes: a test case for predicting lifestyles and emergence of pathogens.</title>
        <authorList>
            <person name="Haridas S."/>
            <person name="Albert R."/>
            <person name="Binder M."/>
            <person name="Bloem J."/>
            <person name="Labutti K."/>
            <person name="Salamov A."/>
            <person name="Andreopoulos B."/>
            <person name="Baker S."/>
            <person name="Barry K."/>
            <person name="Bills G."/>
            <person name="Bluhm B."/>
            <person name="Cannon C."/>
            <person name="Castanera R."/>
            <person name="Culley D."/>
            <person name="Daum C."/>
            <person name="Ezra D."/>
            <person name="Gonzalez J."/>
            <person name="Henrissat B."/>
            <person name="Kuo A."/>
            <person name="Liang C."/>
            <person name="Lipzen A."/>
            <person name="Lutzoni F."/>
            <person name="Magnuson J."/>
            <person name="Mondo S."/>
            <person name="Nolan M."/>
            <person name="Ohm R."/>
            <person name="Pangilinan J."/>
            <person name="Park H.-J."/>
            <person name="Ramirez L."/>
            <person name="Alfaro M."/>
            <person name="Sun H."/>
            <person name="Tritt A."/>
            <person name="Yoshinaga Y."/>
            <person name="Zwiers L.-H."/>
            <person name="Turgeon B."/>
            <person name="Goodwin S."/>
            <person name="Spatafora J."/>
            <person name="Crous P."/>
            <person name="Grigoriev I."/>
        </authorList>
    </citation>
    <scope>NUCLEOTIDE SEQUENCE</scope>
    <source>
        <strain evidence="1">CBS 119687</strain>
    </source>
</reference>
<dbReference type="EMBL" id="ML977505">
    <property type="protein sequence ID" value="KAF2130076.1"/>
    <property type="molecule type" value="Genomic_DNA"/>
</dbReference>
<dbReference type="Pfam" id="PF20174">
    <property type="entry name" value="DUF6540"/>
    <property type="match status" value="1"/>
</dbReference>
<gene>
    <name evidence="1" type="ORF">P153DRAFT_431133</name>
</gene>
<protein>
    <submittedName>
        <fullName evidence="1">Uncharacterized protein</fullName>
    </submittedName>
</protein>
<dbReference type="InterPro" id="IPR046670">
    <property type="entry name" value="DUF6540"/>
</dbReference>
<dbReference type="RefSeq" id="XP_033524463.1">
    <property type="nucleotide sequence ID" value="XM_033672876.1"/>
</dbReference>
<proteinExistence type="predicted"/>
<dbReference type="GeneID" id="54413308"/>
<name>A0A6A6AET4_9PLEO</name>
<accession>A0A6A6AET4</accession>
<dbReference type="Proteomes" id="UP000799771">
    <property type="component" value="Unassembled WGS sequence"/>
</dbReference>
<organism evidence="1 2">
    <name type="scientific">Dothidotthia symphoricarpi CBS 119687</name>
    <dbReference type="NCBI Taxonomy" id="1392245"/>
    <lineage>
        <taxon>Eukaryota</taxon>
        <taxon>Fungi</taxon>
        <taxon>Dikarya</taxon>
        <taxon>Ascomycota</taxon>
        <taxon>Pezizomycotina</taxon>
        <taxon>Dothideomycetes</taxon>
        <taxon>Pleosporomycetidae</taxon>
        <taxon>Pleosporales</taxon>
        <taxon>Dothidotthiaceae</taxon>
        <taxon>Dothidotthia</taxon>
    </lineage>
</organism>
<evidence type="ECO:0000313" key="2">
    <source>
        <dbReference type="Proteomes" id="UP000799771"/>
    </source>
</evidence>
<dbReference type="OrthoDB" id="2999773at2759"/>
<keyword evidence="2" id="KW-1185">Reference proteome</keyword>
<sequence length="138" mass="15472">MASSKREIFLVVYQEKRNVPAHWSMLVPDHNGGEKGAKIHAVGNPFIGYTVETKSSYDLRSTKRRYLKISLGYIDEAKLAHLTELAYSVQPPGISKTPLDPFGGENCQNWMQKYVEMLVSDGFIDQNAVTALINSPRV</sequence>
<dbReference type="AlphaFoldDB" id="A0A6A6AET4"/>